<dbReference type="Proteomes" id="UP000028002">
    <property type="component" value="Unassembled WGS sequence"/>
</dbReference>
<evidence type="ECO:0000313" key="2">
    <source>
        <dbReference type="Proteomes" id="UP000028002"/>
    </source>
</evidence>
<sequence>MKTKDRVISEPVIDDDENLTSLSLKSFHIEFNKEASLEDISYAAINHLPVTLDDEVIARVEKSRHILENMVEENRVIYGVNTSMGGFVNYIVPIDKASELQNNLINAVATNVGAFFDDTTVRATMLARIVSLSRGNSAISVANFCKLIDVYNKGVVPCVPEKGSLGTSGDLGPLAAIALVCTGQWKARYQGEQMSGIEALEKAGISPMVLSFKEGIALINGTSAMVGLGSLLYDEVKQVFDTYLTISALSIEGLHGKTKPFDPAVHKLKPHKGQLEVATAIWNILAESSLAVNEHDVEKIISQEMDGLVKPSSHQIEDAYSIRCTPQILGPIADNLKNIEQTLKNELNSSNDNPLIDQNTEEVFHNGHFHGQYIAMEMDHLNIALVTIMNLSNRRIDRFMDKSNSNGLPAFLCAENAGLRLGLMGGQFMTASITAESRASCMPMSIQSLSSTGDFQDIVSLGLVSARRVREQLKNLKYVMAFELLCACQAVDIRGNAGLSTATRALYEKTRNQVPYLDEDKTITDYIEFIVKNVLTKNSDI</sequence>
<dbReference type="Gene3D" id="1.10.275.10">
    <property type="entry name" value="Fumarase/aspartase (N-terminal domain)"/>
    <property type="match status" value="1"/>
</dbReference>
<dbReference type="CDD" id="cd00332">
    <property type="entry name" value="PAL-HAL"/>
    <property type="match status" value="1"/>
</dbReference>
<dbReference type="SUPFAM" id="SSF48557">
    <property type="entry name" value="L-aspartase-like"/>
    <property type="match status" value="1"/>
</dbReference>
<dbReference type="Pfam" id="PF00221">
    <property type="entry name" value="Lyase_aromatic"/>
    <property type="match status" value="1"/>
</dbReference>
<accession>A0A081RWJ4</accession>
<dbReference type="PANTHER" id="PTHR10362">
    <property type="entry name" value="HISTIDINE AMMONIA-LYASE"/>
    <property type="match status" value="1"/>
</dbReference>
<reference evidence="1 2" key="1">
    <citation type="submission" date="2014-03" db="EMBL/GenBank/DDBJ databases">
        <title>Draft Genome of Photorhabdus temperata Meg1.</title>
        <authorList>
            <person name="Hurst S.G.IV."/>
            <person name="Morris K."/>
            <person name="Thomas K."/>
            <person name="Tisa L.S."/>
        </authorList>
    </citation>
    <scope>NUCLEOTIDE SEQUENCE [LARGE SCALE GENOMIC DNA]</scope>
    <source>
        <strain evidence="1 2">Meg1</strain>
    </source>
</reference>
<dbReference type="NCBIfam" id="TIGR04475">
    <property type="entry name" value="Phe_D_beta_mut"/>
    <property type="match status" value="1"/>
</dbReference>
<evidence type="ECO:0000313" key="1">
    <source>
        <dbReference type="EMBL" id="KER03047.1"/>
    </source>
</evidence>
<gene>
    <name evidence="1" type="ORF">MEG1DRAFT_02319</name>
</gene>
<comment type="caution">
    <text evidence="1">The sequence shown here is derived from an EMBL/GenBank/DDBJ whole genome shotgun (WGS) entry which is preliminary data.</text>
</comment>
<dbReference type="InterPro" id="IPR031007">
    <property type="entry name" value="Phe_D_beta_mut"/>
</dbReference>
<dbReference type="EMBL" id="JGVH01000037">
    <property type="protein sequence ID" value="KER03047.1"/>
    <property type="molecule type" value="Genomic_DNA"/>
</dbReference>
<dbReference type="InterPro" id="IPR001106">
    <property type="entry name" value="Aromatic_Lyase"/>
</dbReference>
<dbReference type="GO" id="GO:0004397">
    <property type="term" value="F:histidine ammonia-lyase activity"/>
    <property type="evidence" value="ECO:0007669"/>
    <property type="project" value="UniProtKB-EC"/>
</dbReference>
<dbReference type="InterPro" id="IPR008948">
    <property type="entry name" value="L-Aspartase-like"/>
</dbReference>
<keyword evidence="1" id="KW-0456">Lyase</keyword>
<organism evidence="1 2">
    <name type="scientific">Photorhabdus temperata subsp. temperata Meg1</name>
    <dbReference type="NCBI Taxonomy" id="1393735"/>
    <lineage>
        <taxon>Bacteria</taxon>
        <taxon>Pseudomonadati</taxon>
        <taxon>Pseudomonadota</taxon>
        <taxon>Gammaproteobacteria</taxon>
        <taxon>Enterobacterales</taxon>
        <taxon>Morganellaceae</taxon>
        <taxon>Photorhabdus</taxon>
    </lineage>
</organism>
<proteinExistence type="predicted"/>
<dbReference type="AlphaFoldDB" id="A0A081RWJ4"/>
<dbReference type="RefSeq" id="WP_200875287.1">
    <property type="nucleotide sequence ID" value="NZ_CAWLUD010000037.1"/>
</dbReference>
<dbReference type="Gene3D" id="1.20.200.10">
    <property type="entry name" value="Fumarase/aspartase (Central domain)"/>
    <property type="match status" value="1"/>
</dbReference>
<dbReference type="PATRIC" id="fig|1393735.3.peg.2383"/>
<name>A0A081RWJ4_PHOTE</name>
<dbReference type="InterPro" id="IPR024083">
    <property type="entry name" value="Fumarase/histidase_N"/>
</dbReference>
<protein>
    <submittedName>
        <fullName evidence="1">Histidine ammonia-lyase</fullName>
        <ecNumber evidence="1">4.3.1.3</ecNumber>
    </submittedName>
</protein>
<dbReference type="EC" id="4.3.1.3" evidence="1"/>